<comment type="caution">
    <text evidence="7">The sequence shown here is derived from an EMBL/GenBank/DDBJ whole genome shotgun (WGS) entry which is preliminary data.</text>
</comment>
<keyword evidence="1" id="KW-0805">Transcription regulation</keyword>
<dbReference type="PANTHER" id="PTHR30055:SF234">
    <property type="entry name" value="HTH-TYPE TRANSCRIPTIONAL REGULATOR BETI"/>
    <property type="match status" value="1"/>
</dbReference>
<organism evidence="7 8">
    <name type="scientific">Pseudonocardia sulfidoxydans NBRC 16205</name>
    <dbReference type="NCBI Taxonomy" id="1223511"/>
    <lineage>
        <taxon>Bacteria</taxon>
        <taxon>Bacillati</taxon>
        <taxon>Actinomycetota</taxon>
        <taxon>Actinomycetes</taxon>
        <taxon>Pseudonocardiales</taxon>
        <taxon>Pseudonocardiaceae</taxon>
        <taxon>Pseudonocardia</taxon>
    </lineage>
</organism>
<dbReference type="GO" id="GO:0000976">
    <property type="term" value="F:transcription cis-regulatory region binding"/>
    <property type="evidence" value="ECO:0007669"/>
    <property type="project" value="TreeGrafter"/>
</dbReference>
<gene>
    <name evidence="7" type="ORF">PSU4_48240</name>
</gene>
<keyword evidence="2 4" id="KW-0238">DNA-binding</keyword>
<dbReference type="Gene3D" id="1.10.357.10">
    <property type="entry name" value="Tetracycline Repressor, domain 2"/>
    <property type="match status" value="1"/>
</dbReference>
<dbReference type="Pfam" id="PF00440">
    <property type="entry name" value="TetR_N"/>
    <property type="match status" value="1"/>
</dbReference>
<keyword evidence="8" id="KW-1185">Reference proteome</keyword>
<accession>A0A511DM30</accession>
<evidence type="ECO:0000256" key="4">
    <source>
        <dbReference type="PROSITE-ProRule" id="PRU00335"/>
    </source>
</evidence>
<name>A0A511DM30_9PSEU</name>
<dbReference type="InterPro" id="IPR036271">
    <property type="entry name" value="Tet_transcr_reg_TetR-rel_C_sf"/>
</dbReference>
<keyword evidence="3" id="KW-0804">Transcription</keyword>
<feature type="region of interest" description="Disordered" evidence="5">
    <location>
        <begin position="218"/>
        <end position="238"/>
    </location>
</feature>
<protein>
    <submittedName>
        <fullName evidence="7">TetR family transcriptional regulator</fullName>
    </submittedName>
</protein>
<dbReference type="PANTHER" id="PTHR30055">
    <property type="entry name" value="HTH-TYPE TRANSCRIPTIONAL REGULATOR RUTR"/>
    <property type="match status" value="1"/>
</dbReference>
<dbReference type="InterPro" id="IPR050109">
    <property type="entry name" value="HTH-type_TetR-like_transc_reg"/>
</dbReference>
<dbReference type="AlphaFoldDB" id="A0A511DM30"/>
<dbReference type="OrthoDB" id="3190535at2"/>
<evidence type="ECO:0000256" key="2">
    <source>
        <dbReference type="ARBA" id="ARBA00023125"/>
    </source>
</evidence>
<dbReference type="PROSITE" id="PS50977">
    <property type="entry name" value="HTH_TETR_2"/>
    <property type="match status" value="1"/>
</dbReference>
<dbReference type="InterPro" id="IPR009057">
    <property type="entry name" value="Homeodomain-like_sf"/>
</dbReference>
<dbReference type="PRINTS" id="PR00455">
    <property type="entry name" value="HTHTETR"/>
</dbReference>
<feature type="DNA-binding region" description="H-T-H motif" evidence="4">
    <location>
        <begin position="41"/>
        <end position="60"/>
    </location>
</feature>
<evidence type="ECO:0000313" key="8">
    <source>
        <dbReference type="Proteomes" id="UP000321685"/>
    </source>
</evidence>
<dbReference type="GO" id="GO:0003700">
    <property type="term" value="F:DNA-binding transcription factor activity"/>
    <property type="evidence" value="ECO:0007669"/>
    <property type="project" value="TreeGrafter"/>
</dbReference>
<evidence type="ECO:0000259" key="6">
    <source>
        <dbReference type="PROSITE" id="PS50977"/>
    </source>
</evidence>
<dbReference type="EMBL" id="BJVJ01000066">
    <property type="protein sequence ID" value="GEL25870.1"/>
    <property type="molecule type" value="Genomic_DNA"/>
</dbReference>
<dbReference type="SUPFAM" id="SSF46689">
    <property type="entry name" value="Homeodomain-like"/>
    <property type="match status" value="1"/>
</dbReference>
<evidence type="ECO:0000256" key="5">
    <source>
        <dbReference type="SAM" id="MobiDB-lite"/>
    </source>
</evidence>
<sequence>MSEDERRPVRRGKNVRGLRTRQELLDAALSCFSEYGYARTRISDIVFRAGVSQGNFYRHFQSKNEIFLEALRPSLDELHASTARGGIGDGVDLATMVALTTSYFTSYARNRHILRVMREAAATSSDDGFAELWLRQRGSYVERTSRWLRRLHQQGRLAEADFELLADVLGSAIEQTAYVHIGLPAEAPRPERIHQLAAAVAQVWHRSLPIVEAGAPAEGSAVDTAPGSDQVGAGPAAR</sequence>
<dbReference type="SUPFAM" id="SSF48498">
    <property type="entry name" value="Tetracyclin repressor-like, C-terminal domain"/>
    <property type="match status" value="1"/>
</dbReference>
<proteinExistence type="predicted"/>
<feature type="domain" description="HTH tetR-type" evidence="6">
    <location>
        <begin position="18"/>
        <end position="78"/>
    </location>
</feature>
<reference evidence="7 8" key="1">
    <citation type="submission" date="2019-07" db="EMBL/GenBank/DDBJ databases">
        <title>Whole genome shotgun sequence of Pseudonocardia sulfidoxydans NBRC 16205.</title>
        <authorList>
            <person name="Hosoyama A."/>
            <person name="Uohara A."/>
            <person name="Ohji S."/>
            <person name="Ichikawa N."/>
        </authorList>
    </citation>
    <scope>NUCLEOTIDE SEQUENCE [LARGE SCALE GENOMIC DNA]</scope>
    <source>
        <strain evidence="7 8">NBRC 16205</strain>
    </source>
</reference>
<evidence type="ECO:0000256" key="1">
    <source>
        <dbReference type="ARBA" id="ARBA00023015"/>
    </source>
</evidence>
<dbReference type="InterPro" id="IPR001647">
    <property type="entry name" value="HTH_TetR"/>
</dbReference>
<dbReference type="Gene3D" id="1.10.10.60">
    <property type="entry name" value="Homeodomain-like"/>
    <property type="match status" value="1"/>
</dbReference>
<dbReference type="RefSeq" id="WP_147112835.1">
    <property type="nucleotide sequence ID" value="NZ_BJVJ01000066.1"/>
</dbReference>
<evidence type="ECO:0000256" key="3">
    <source>
        <dbReference type="ARBA" id="ARBA00023163"/>
    </source>
</evidence>
<evidence type="ECO:0000313" key="7">
    <source>
        <dbReference type="EMBL" id="GEL25870.1"/>
    </source>
</evidence>
<dbReference type="Proteomes" id="UP000321685">
    <property type="component" value="Unassembled WGS sequence"/>
</dbReference>